<feature type="region of interest" description="Disordered" evidence="1">
    <location>
        <begin position="35"/>
        <end position="203"/>
    </location>
</feature>
<feature type="compositionally biased region" description="Polar residues" evidence="1">
    <location>
        <begin position="391"/>
        <end position="402"/>
    </location>
</feature>
<protein>
    <submittedName>
        <fullName evidence="2">Uncharacterized protein</fullName>
    </submittedName>
</protein>
<evidence type="ECO:0000313" key="3">
    <source>
        <dbReference type="Proteomes" id="UP000324767"/>
    </source>
</evidence>
<feature type="region of interest" description="Disordered" evidence="1">
    <location>
        <begin position="269"/>
        <end position="304"/>
    </location>
</feature>
<comment type="caution">
    <text evidence="2">The sequence shown here is derived from an EMBL/GenBank/DDBJ whole genome shotgun (WGS) entry which is preliminary data.</text>
</comment>
<accession>A0A5M8PMT1</accession>
<feature type="region of interest" description="Disordered" evidence="1">
    <location>
        <begin position="417"/>
        <end position="437"/>
    </location>
</feature>
<feature type="compositionally biased region" description="Basic and acidic residues" evidence="1">
    <location>
        <begin position="61"/>
        <end position="70"/>
    </location>
</feature>
<reference evidence="2 3" key="1">
    <citation type="submission" date="2019-09" db="EMBL/GenBank/DDBJ databases">
        <title>The hologenome of the rock-dwelling lichen Lasallia pustulata.</title>
        <authorList>
            <person name="Greshake Tzovaras B."/>
            <person name="Segers F."/>
            <person name="Bicker A."/>
            <person name="Dal Grande F."/>
            <person name="Otte J."/>
            <person name="Hankeln T."/>
            <person name="Schmitt I."/>
            <person name="Ebersberger I."/>
        </authorList>
    </citation>
    <scope>NUCLEOTIDE SEQUENCE [LARGE SCALE GENOMIC DNA]</scope>
    <source>
        <strain evidence="2">A1-1</strain>
    </source>
</reference>
<feature type="compositionally biased region" description="Polar residues" evidence="1">
    <location>
        <begin position="505"/>
        <end position="549"/>
    </location>
</feature>
<feature type="compositionally biased region" description="Gly residues" evidence="1">
    <location>
        <begin position="147"/>
        <end position="156"/>
    </location>
</feature>
<feature type="region of interest" description="Disordered" evidence="1">
    <location>
        <begin position="474"/>
        <end position="549"/>
    </location>
</feature>
<sequence>MENIQGKEGIYASLDLSKKGRITVHDLGLTLLPGSQIQTEGGHEVEEVDPSEQNVASGEEQGERVGHDASRTAGETQIALALAPFPDRNTLKRKVGDGRKGAAETTYSSGGDEGDLGDDESKEPRGNWTRKVPQPQKRRRLTKDVVPGGGAAGSGGCQRLSRMWRMKGGKRTSLLNGVQGNTSLRNQPQPPAFPPPESVLVSSRHGRSTGFYVSDNSTDSGTSTFTSESGLKVRTTLQRAPVAQKASIFSDSQPKASFEPFESFVRSPATENRQKYSQQVSRVATATERRYRTHRSRPVPAKALAPTDPASYSILAVSGLQHPIYSTAPGLDFVSNPGVEQLQDREQHLLSPDRETSSASQSPEYTQALVEANDRSRLRASSSPMSSSYRYQPQGSTEPYAANDNTHYANVYQSQGSTNSYAANDNTSYPNFGQSQRRTNQYAASNNIVDANYGQSQGNANLYVERVRPIDASSHANLNSMGPAREQTPWSSIADANTPLDTPVPHSNVTRPSQAPHASTSSKNQSQGSTNSYAANDNTSYPNFGQSQRRTNQYAASNNIVDANYGQSQGNANLYVERVRPIDASSHANLNSMGPAREQTPWSSIADANTPLDTPVPHSNVTRPSQAPHASTSSKNQSQGSTNSYAANDNTSYPNFGQPQGRTNQYAASNNIVDANYGQSWGNASPYVERVRPTDASSHANLSSMGPAHEQTPRSSIADANTPLDPPVPHSNVTIPPQAPHASTSSQNQFLTTPYVDAILRKICLEMDVRRSNENEIYDLMLKLVQTFPVSGQRSVPAGQYYGYVVAEKLKELKARITQANEEMTRLKDEAAWKGRETLLLKQQIDQLWQKNQRLEYLLRLRPLPQVKPAAAVICDQERRTASLPSATFVHWNPQATIDLTGEDTAPAPAVAPKRKAAVWLEGYNPLNKHPRLSLHGEPTPHEQHLQREPQAGANSGSDGGQSEVARKNALKDAANARRRARRAEERRRREDEEEEEEGGRWRWRRGRWRWRRGRGPKERRRRGRRT</sequence>
<feature type="compositionally biased region" description="Polar residues" evidence="1">
    <location>
        <begin position="731"/>
        <end position="748"/>
    </location>
</feature>
<feature type="region of interest" description="Disordered" evidence="1">
    <location>
        <begin position="694"/>
        <end position="748"/>
    </location>
</feature>
<evidence type="ECO:0000256" key="1">
    <source>
        <dbReference type="SAM" id="MobiDB-lite"/>
    </source>
</evidence>
<dbReference type="AlphaFoldDB" id="A0A5M8PMT1"/>
<feature type="region of interest" description="Disordered" evidence="1">
    <location>
        <begin position="930"/>
        <end position="1001"/>
    </location>
</feature>
<feature type="compositionally biased region" description="Low complexity" evidence="1">
    <location>
        <begin position="379"/>
        <end position="390"/>
    </location>
</feature>
<proteinExistence type="predicted"/>
<dbReference type="OrthoDB" id="5395194at2759"/>
<feature type="compositionally biased region" description="Polar residues" evidence="1">
    <location>
        <begin position="695"/>
        <end position="704"/>
    </location>
</feature>
<feature type="compositionally biased region" description="Acidic residues" evidence="1">
    <location>
        <begin position="112"/>
        <end position="121"/>
    </location>
</feature>
<feature type="compositionally biased region" description="Polar residues" evidence="1">
    <location>
        <begin position="617"/>
        <end position="664"/>
    </location>
</feature>
<organism evidence="2 3">
    <name type="scientific">Lasallia pustulata</name>
    <dbReference type="NCBI Taxonomy" id="136370"/>
    <lineage>
        <taxon>Eukaryota</taxon>
        <taxon>Fungi</taxon>
        <taxon>Dikarya</taxon>
        <taxon>Ascomycota</taxon>
        <taxon>Pezizomycotina</taxon>
        <taxon>Lecanoromycetes</taxon>
        <taxon>OSLEUM clade</taxon>
        <taxon>Umbilicariomycetidae</taxon>
        <taxon>Umbilicariales</taxon>
        <taxon>Umbilicariaceae</taxon>
        <taxon>Lasallia</taxon>
    </lineage>
</organism>
<feature type="compositionally biased region" description="Pro residues" evidence="1">
    <location>
        <begin position="188"/>
        <end position="197"/>
    </location>
</feature>
<evidence type="ECO:0000313" key="2">
    <source>
        <dbReference type="EMBL" id="KAA6410240.1"/>
    </source>
</evidence>
<gene>
    <name evidence="2" type="ORF">FRX48_05661</name>
</gene>
<feature type="compositionally biased region" description="Polar residues" evidence="1">
    <location>
        <begin position="269"/>
        <end position="284"/>
    </location>
</feature>
<dbReference type="EMBL" id="VXIT01000009">
    <property type="protein sequence ID" value="KAA6410240.1"/>
    <property type="molecule type" value="Genomic_DNA"/>
</dbReference>
<feature type="compositionally biased region" description="Basic and acidic residues" evidence="1">
    <location>
        <begin position="939"/>
        <end position="948"/>
    </location>
</feature>
<feature type="compositionally biased region" description="Polar residues" evidence="1">
    <location>
        <begin position="173"/>
        <end position="186"/>
    </location>
</feature>
<name>A0A5M8PMT1_9LECA</name>
<feature type="region of interest" description="Disordered" evidence="1">
    <location>
        <begin position="586"/>
        <end position="664"/>
    </location>
</feature>
<feature type="region of interest" description="Disordered" evidence="1">
    <location>
        <begin position="371"/>
        <end position="402"/>
    </location>
</feature>
<dbReference type="Proteomes" id="UP000324767">
    <property type="component" value="Unassembled WGS sequence"/>
</dbReference>